<proteinExistence type="predicted"/>
<feature type="region of interest" description="Disordered" evidence="1">
    <location>
        <begin position="414"/>
        <end position="435"/>
    </location>
</feature>
<evidence type="ECO:0000313" key="3">
    <source>
        <dbReference type="EMBL" id="MBW9094781.1"/>
    </source>
</evidence>
<dbReference type="PANTHER" id="PTHR43649">
    <property type="entry name" value="ARABINOSE-BINDING PROTEIN-RELATED"/>
    <property type="match status" value="1"/>
</dbReference>
<keyword evidence="4" id="KW-1185">Reference proteome</keyword>
<feature type="signal peptide" evidence="2">
    <location>
        <begin position="1"/>
        <end position="20"/>
    </location>
</feature>
<evidence type="ECO:0000313" key="4">
    <source>
        <dbReference type="Proteomes" id="UP001196843"/>
    </source>
</evidence>
<dbReference type="PROSITE" id="PS51257">
    <property type="entry name" value="PROKAR_LIPOPROTEIN"/>
    <property type="match status" value="1"/>
</dbReference>
<name>A0ABS7HRA2_9MICO</name>
<comment type="caution">
    <text evidence="3">The sequence shown here is derived from an EMBL/GenBank/DDBJ whole genome shotgun (WGS) entry which is preliminary data.</text>
</comment>
<dbReference type="InterPro" id="IPR050490">
    <property type="entry name" value="Bact_solute-bd_prot1"/>
</dbReference>
<evidence type="ECO:0000256" key="2">
    <source>
        <dbReference type="SAM" id="SignalP"/>
    </source>
</evidence>
<reference evidence="3 4" key="1">
    <citation type="journal article" date="2021" name="MBio">
        <title>Poor Competitiveness of Bradyrhizobium in Pigeon Pea Root Colonization in Indian Soils.</title>
        <authorList>
            <person name="Chalasani D."/>
            <person name="Basu A."/>
            <person name="Pullabhotla S.V.S.R.N."/>
            <person name="Jorrin B."/>
            <person name="Neal A.L."/>
            <person name="Poole P.S."/>
            <person name="Podile A.R."/>
            <person name="Tkacz A."/>
        </authorList>
    </citation>
    <scope>NUCLEOTIDE SEQUENCE [LARGE SCALE GENOMIC DNA]</scope>
    <source>
        <strain evidence="3 4">HU14</strain>
    </source>
</reference>
<dbReference type="Pfam" id="PF01547">
    <property type="entry name" value="SBP_bac_1"/>
    <property type="match status" value="1"/>
</dbReference>
<feature type="compositionally biased region" description="Basic and acidic residues" evidence="1">
    <location>
        <begin position="420"/>
        <end position="429"/>
    </location>
</feature>
<keyword evidence="2" id="KW-0732">Signal</keyword>
<evidence type="ECO:0000256" key="1">
    <source>
        <dbReference type="SAM" id="MobiDB-lite"/>
    </source>
</evidence>
<dbReference type="InterPro" id="IPR006059">
    <property type="entry name" value="SBP"/>
</dbReference>
<dbReference type="PANTHER" id="PTHR43649:SF30">
    <property type="entry name" value="ABC TRANSPORTER SUBSTRATE-BINDING PROTEIN"/>
    <property type="match status" value="1"/>
</dbReference>
<accession>A0ABS7HRA2</accession>
<protein>
    <submittedName>
        <fullName evidence="3">Extracellular solute-binding protein</fullName>
    </submittedName>
</protein>
<gene>
    <name evidence="3" type="ORF">JNB62_13895</name>
</gene>
<feature type="chain" id="PRO_5047134115" evidence="2">
    <location>
        <begin position="21"/>
        <end position="435"/>
    </location>
</feature>
<organism evidence="3 4">
    <name type="scientific">Microbacterium jejuense</name>
    <dbReference type="NCBI Taxonomy" id="1263637"/>
    <lineage>
        <taxon>Bacteria</taxon>
        <taxon>Bacillati</taxon>
        <taxon>Actinomycetota</taxon>
        <taxon>Actinomycetes</taxon>
        <taxon>Micrococcales</taxon>
        <taxon>Microbacteriaceae</taxon>
        <taxon>Microbacterium</taxon>
    </lineage>
</organism>
<dbReference type="Gene3D" id="3.40.190.10">
    <property type="entry name" value="Periplasmic binding protein-like II"/>
    <property type="match status" value="1"/>
</dbReference>
<dbReference type="RefSeq" id="WP_220301495.1">
    <property type="nucleotide sequence ID" value="NZ_JAEUAW010000011.1"/>
</dbReference>
<dbReference type="Proteomes" id="UP001196843">
    <property type="component" value="Unassembled WGS sequence"/>
</dbReference>
<dbReference type="EMBL" id="JAEUAW010000011">
    <property type="protein sequence ID" value="MBW9094781.1"/>
    <property type="molecule type" value="Genomic_DNA"/>
</dbReference>
<sequence>MKRSYAAAAGIAVVATLALAGCSSSGDDATSPEESSGPVTLTMSGWSLDTTPEFQKLADAYHEKNPDVTIELKGYDPTEYNTLVTADLAAGSAPDIITQKEVKFVPTFVNGGQLLDVSDVELPDGISGAKSYEVDGTAYAVPYRNDSWVLYYNKALFDQAGVEYPDGTWTWDDYADAADALTQGLAAAGSTAKGAYLHNWQSTVQGFANAQTDSDILKGEYDYMEPFYERQLAMQDAGDQTDYNTAKANQLTYQGEFGKQHAAMLPMGTWFVATLIAQQASGDADTFDWGIAPIPQESSKTTGLDNTPVTFGDPTGFGINAAIDKSKVAAAKDFLAFAAGEEGAQVLAGIGITPALLTDPVVETYFSVDGAPTDDLSKFAYSTHEVHAENPTSDKTAAIQGILGDMHTAIMSGSKSPADAIKEAQDRVANEVGTD</sequence>
<dbReference type="SUPFAM" id="SSF53850">
    <property type="entry name" value="Periplasmic binding protein-like II"/>
    <property type="match status" value="1"/>
</dbReference>